<organism evidence="5 6">
    <name type="scientific">Clostridium thermosuccinogenes</name>
    <dbReference type="NCBI Taxonomy" id="84032"/>
    <lineage>
        <taxon>Bacteria</taxon>
        <taxon>Bacillati</taxon>
        <taxon>Bacillota</taxon>
        <taxon>Clostridia</taxon>
        <taxon>Eubacteriales</taxon>
        <taxon>Clostridiaceae</taxon>
        <taxon>Clostridium</taxon>
    </lineage>
</organism>
<proteinExistence type="inferred from homology"/>
<evidence type="ECO:0000313" key="5">
    <source>
        <dbReference type="EMBL" id="PNU01073.1"/>
    </source>
</evidence>
<dbReference type="GO" id="GO:0016301">
    <property type="term" value="F:kinase activity"/>
    <property type="evidence" value="ECO:0007669"/>
    <property type="project" value="UniProtKB-KW"/>
</dbReference>
<comment type="caution">
    <text evidence="5">The sequence shown here is derived from an EMBL/GenBank/DDBJ whole genome shotgun (WGS) entry which is preliminary data.</text>
</comment>
<evidence type="ECO:0000313" key="6">
    <source>
        <dbReference type="Proteomes" id="UP000236151"/>
    </source>
</evidence>
<keyword evidence="6" id="KW-1185">Reference proteome</keyword>
<name>A0A2K2FQL2_9CLOT</name>
<dbReference type="InterPro" id="IPR002173">
    <property type="entry name" value="Carboh/pur_kinase_PfkB_CS"/>
</dbReference>
<dbReference type="OrthoDB" id="9788681at2"/>
<reference evidence="5 6" key="1">
    <citation type="submission" date="2017-06" db="EMBL/GenBank/DDBJ databases">
        <title>Investigating the central metabolism of Clostridium thermosuccinogenes.</title>
        <authorList>
            <person name="Koendjbiharie J.G."/>
            <person name="van Kranenburg R."/>
        </authorList>
    </citation>
    <scope>NUCLEOTIDE SEQUENCE [LARGE SCALE GENOMIC DNA]</scope>
    <source>
        <strain evidence="5 6">DSM 5806</strain>
    </source>
</reference>
<sequence length="300" mass="33125">MYDVLCTGLTCCDLIFAKLEKFPELGKEMVCEDFMIKPGGAANTPVALTRLGMKTAYVTTIGGDTAGNIIYEYLKKTGLDMSSIIYDESQRTNVSAVLSIGKERGFATYFAKANEEMELKRIQEIAPRCRHLHTYIHDCLNMPMLEIAKKNNMTLSVDTAWDESIKLKDIKHIIENADVFMTNEVEACCLTETDDAEKALSLLGEHAKILVIKLGGKGSIVKRGDKIIRVPAAEVGEALDTTGAGDLYGAGFVYGYLKGWDLEETARFASASGSLAVTFYGGMDERYTLERVTELYESIR</sequence>
<protein>
    <recommendedName>
        <fullName evidence="4">Carbohydrate kinase PfkB domain-containing protein</fullName>
    </recommendedName>
</protein>
<dbReference type="PROSITE" id="PS00584">
    <property type="entry name" value="PFKB_KINASES_2"/>
    <property type="match status" value="1"/>
</dbReference>
<dbReference type="InterPro" id="IPR052700">
    <property type="entry name" value="Carb_kinase_PfkB-like"/>
</dbReference>
<dbReference type="Proteomes" id="UP000236151">
    <property type="component" value="Unassembled WGS sequence"/>
</dbReference>
<evidence type="ECO:0000256" key="3">
    <source>
        <dbReference type="ARBA" id="ARBA00022777"/>
    </source>
</evidence>
<feature type="domain" description="Carbohydrate kinase PfkB" evidence="4">
    <location>
        <begin position="3"/>
        <end position="282"/>
    </location>
</feature>
<dbReference type="PANTHER" id="PTHR43320">
    <property type="entry name" value="SUGAR KINASE"/>
    <property type="match status" value="1"/>
</dbReference>
<evidence type="ECO:0000259" key="4">
    <source>
        <dbReference type="Pfam" id="PF00294"/>
    </source>
</evidence>
<dbReference type="KEGG" id="cthd:CDO33_05820"/>
<dbReference type="AlphaFoldDB" id="A0A2K2FQL2"/>
<dbReference type="Pfam" id="PF00294">
    <property type="entry name" value="PfkB"/>
    <property type="match status" value="1"/>
</dbReference>
<keyword evidence="2" id="KW-0808">Transferase</keyword>
<keyword evidence="3" id="KW-0418">Kinase</keyword>
<dbReference type="InterPro" id="IPR029056">
    <property type="entry name" value="Ribokinase-like"/>
</dbReference>
<dbReference type="PANTHER" id="PTHR43320:SF3">
    <property type="entry name" value="CARBOHYDRATE KINASE PFKB DOMAIN-CONTAINING PROTEIN"/>
    <property type="match status" value="1"/>
</dbReference>
<gene>
    <name evidence="5" type="ORF">CDQ84_02795</name>
</gene>
<dbReference type="SUPFAM" id="SSF53613">
    <property type="entry name" value="Ribokinase-like"/>
    <property type="match status" value="1"/>
</dbReference>
<dbReference type="InterPro" id="IPR011611">
    <property type="entry name" value="PfkB_dom"/>
</dbReference>
<dbReference type="Gene3D" id="3.40.1190.20">
    <property type="match status" value="1"/>
</dbReference>
<accession>A0A2K2FQL2</accession>
<dbReference type="RefSeq" id="WP_103080201.1">
    <property type="nucleotide sequence ID" value="NZ_CP021850.1"/>
</dbReference>
<comment type="similarity">
    <text evidence="1">Belongs to the carbohydrate kinase PfkB family.</text>
</comment>
<evidence type="ECO:0000256" key="2">
    <source>
        <dbReference type="ARBA" id="ARBA00022679"/>
    </source>
</evidence>
<evidence type="ECO:0000256" key="1">
    <source>
        <dbReference type="ARBA" id="ARBA00010688"/>
    </source>
</evidence>
<dbReference type="EMBL" id="NIOJ01000004">
    <property type="protein sequence ID" value="PNU01073.1"/>
    <property type="molecule type" value="Genomic_DNA"/>
</dbReference>